<evidence type="ECO:0000313" key="1">
    <source>
        <dbReference type="EMBL" id="CAF4403490.1"/>
    </source>
</evidence>
<evidence type="ECO:0008006" key="3">
    <source>
        <dbReference type="Google" id="ProtNLM"/>
    </source>
</evidence>
<proteinExistence type="predicted"/>
<dbReference type="AlphaFoldDB" id="A0A8S2VV68"/>
<dbReference type="InterPro" id="IPR052709">
    <property type="entry name" value="Transposase-MT_Hybrid"/>
</dbReference>
<dbReference type="EMBL" id="CAJOBI010058136">
    <property type="protein sequence ID" value="CAF4403490.1"/>
    <property type="molecule type" value="Genomic_DNA"/>
</dbReference>
<dbReference type="Proteomes" id="UP000676336">
    <property type="component" value="Unassembled WGS sequence"/>
</dbReference>
<name>A0A8S2VV68_9BILA</name>
<protein>
    <recommendedName>
        <fullName evidence="3">Transposase</fullName>
    </recommendedName>
</protein>
<reference evidence="1" key="1">
    <citation type="submission" date="2021-02" db="EMBL/GenBank/DDBJ databases">
        <authorList>
            <person name="Nowell W R."/>
        </authorList>
    </citation>
    <scope>NUCLEOTIDE SEQUENCE</scope>
</reference>
<dbReference type="PANTHER" id="PTHR46060:SF1">
    <property type="entry name" value="MARINER MOS1 TRANSPOSASE-LIKE PROTEIN"/>
    <property type="match status" value="1"/>
</dbReference>
<accession>A0A8S2VV68</accession>
<comment type="caution">
    <text evidence="1">The sequence shown here is derived from an EMBL/GenBank/DDBJ whole genome shotgun (WGS) entry which is preliminary data.</text>
</comment>
<dbReference type="PANTHER" id="PTHR46060">
    <property type="entry name" value="MARINER MOS1 TRANSPOSASE-LIKE PROTEIN"/>
    <property type="match status" value="1"/>
</dbReference>
<gene>
    <name evidence="1" type="ORF">SMN809_LOCUS30554</name>
</gene>
<sequence length="118" mass="13617">MNNEFNRYYIKIRTILGIDPKAIHEELVTELGPNDPSYTTVTTWAKRFREGREEVNDDPRFGGPVPELTDENIELVRQVISNDSHSTYDEIIAEISLSHGTTERIIHDCLKMKKVTSR</sequence>
<organism evidence="1 2">
    <name type="scientific">Rotaria magnacalcarata</name>
    <dbReference type="NCBI Taxonomy" id="392030"/>
    <lineage>
        <taxon>Eukaryota</taxon>
        <taxon>Metazoa</taxon>
        <taxon>Spiralia</taxon>
        <taxon>Gnathifera</taxon>
        <taxon>Rotifera</taxon>
        <taxon>Eurotatoria</taxon>
        <taxon>Bdelloidea</taxon>
        <taxon>Philodinida</taxon>
        <taxon>Philodinidae</taxon>
        <taxon>Rotaria</taxon>
    </lineage>
</organism>
<evidence type="ECO:0000313" key="2">
    <source>
        <dbReference type="Proteomes" id="UP000676336"/>
    </source>
</evidence>